<feature type="domain" description="DUF6705" evidence="1">
    <location>
        <begin position="1"/>
        <end position="183"/>
    </location>
</feature>
<accession>A0A9Q3YUC5</accession>
<reference evidence="2" key="1">
    <citation type="submission" date="2021-11" db="EMBL/GenBank/DDBJ databases">
        <title>Description of novel Chryseobacterium species.</title>
        <authorList>
            <person name="Saticioglu I.B."/>
            <person name="Ay H."/>
            <person name="Altun S."/>
            <person name="Duman M."/>
        </authorList>
    </citation>
    <scope>NUCLEOTIDE SEQUENCE</scope>
    <source>
        <strain evidence="2">C-17</strain>
    </source>
</reference>
<keyword evidence="3" id="KW-1185">Reference proteome</keyword>
<dbReference type="EMBL" id="JAJNAY010000001">
    <property type="protein sequence ID" value="MCD1116216.1"/>
    <property type="molecule type" value="Genomic_DNA"/>
</dbReference>
<proteinExistence type="predicted"/>
<evidence type="ECO:0000313" key="2">
    <source>
        <dbReference type="EMBL" id="MCD1116216.1"/>
    </source>
</evidence>
<evidence type="ECO:0000313" key="3">
    <source>
        <dbReference type="Proteomes" id="UP001108025"/>
    </source>
</evidence>
<organism evidence="2 3">
    <name type="scientific">Chryseobacterium turcicum</name>
    <dbReference type="NCBI Taxonomy" id="2898076"/>
    <lineage>
        <taxon>Bacteria</taxon>
        <taxon>Pseudomonadati</taxon>
        <taxon>Bacteroidota</taxon>
        <taxon>Flavobacteriia</taxon>
        <taxon>Flavobacteriales</taxon>
        <taxon>Weeksellaceae</taxon>
        <taxon>Chryseobacterium group</taxon>
        <taxon>Chryseobacterium</taxon>
    </lineage>
</organism>
<dbReference type="Pfam" id="PF20448">
    <property type="entry name" value="DUF6705"/>
    <property type="match status" value="1"/>
</dbReference>
<dbReference type="RefSeq" id="WP_230667504.1">
    <property type="nucleotide sequence ID" value="NZ_JAJNAY010000001.1"/>
</dbReference>
<dbReference type="InterPro" id="IPR046551">
    <property type="entry name" value="DUF6705"/>
</dbReference>
<comment type="caution">
    <text evidence="2">The sequence shown here is derived from an EMBL/GenBank/DDBJ whole genome shotgun (WGS) entry which is preliminary data.</text>
</comment>
<name>A0A9Q3YUC5_9FLAO</name>
<gene>
    <name evidence="2" type="ORF">LO744_05025</name>
</gene>
<dbReference type="AlphaFoldDB" id="A0A9Q3YUC5"/>
<dbReference type="Proteomes" id="UP001108025">
    <property type="component" value="Unassembled WGS sequence"/>
</dbReference>
<protein>
    <recommendedName>
        <fullName evidence="1">DUF6705 domain-containing protein</fullName>
    </recommendedName>
</protein>
<evidence type="ECO:0000259" key="1">
    <source>
        <dbReference type="Pfam" id="PF20448"/>
    </source>
</evidence>
<dbReference type="PROSITE" id="PS51257">
    <property type="entry name" value="PROKAR_LIPOPROTEIN"/>
    <property type="match status" value="1"/>
</dbReference>
<sequence length="183" mass="21407">MKNIFLIILLNTTISCTAQIYSLRTFTDIPENAYEKDISNELPAYEGIWKGVWGNKTIFINFKKITNKYDQHFKYYRDYLIGKFKVLDSNGNLLFDNTNLTDDKAKIYGSGFRKTDDKYSLIYIDNDLCFTSGNIRINFTDSTKTKLNWNLYLDSNMITDECPYYNTVPFPEALPKEILLTKQ</sequence>